<sequence>METLAETSLPATGLRRPDHQLLPNSPEQERDHLIMGSSPGGSSGGPNHHHHHHLLEDHSQSSQDDSGSVVSPGVHPEPEETIENIEKELSESCADTDSQSNPACYRQEETTETEGGAATIATEQPDSRSLGIIPAAVGAATMAANGAALPKMPGGKPMAMREFDRKMSKVRGRPKRKTMVAMYQSEISDNKIGIKLCIKKASDATVQPKKPNRKRARKPKSLIEDSSDETGSPEKRNRRNEKPRKTNNNTEKRSAEEDYKPPEDQSPWANQLPEHVLHMVSNRLCTLFHRIGFNS</sequence>
<organism evidence="2">
    <name type="scientific">Anopheles darlingi</name>
    <name type="common">Mosquito</name>
    <dbReference type="NCBI Taxonomy" id="43151"/>
    <lineage>
        <taxon>Eukaryota</taxon>
        <taxon>Metazoa</taxon>
        <taxon>Ecdysozoa</taxon>
        <taxon>Arthropoda</taxon>
        <taxon>Hexapoda</taxon>
        <taxon>Insecta</taxon>
        <taxon>Pterygota</taxon>
        <taxon>Neoptera</taxon>
        <taxon>Endopterygota</taxon>
        <taxon>Diptera</taxon>
        <taxon>Nematocera</taxon>
        <taxon>Culicoidea</taxon>
        <taxon>Culicidae</taxon>
        <taxon>Anophelinae</taxon>
        <taxon>Anopheles</taxon>
    </lineage>
</organism>
<reference evidence="2" key="1">
    <citation type="submission" date="2018-01" db="EMBL/GenBank/DDBJ databases">
        <title>An insight into the sialome of Amazonian anophelines.</title>
        <authorList>
            <person name="Ribeiro J.M."/>
            <person name="Scarpassa V."/>
            <person name="Calvo E."/>
        </authorList>
    </citation>
    <scope>NUCLEOTIDE SEQUENCE</scope>
</reference>
<accession>A0A2M4CGM5</accession>
<dbReference type="VEuPathDB" id="VectorBase:ADAR2_007138"/>
<protein>
    <submittedName>
        <fullName evidence="2">Uncharacterized protein</fullName>
    </submittedName>
</protein>
<feature type="compositionally biased region" description="Polar residues" evidence="1">
    <location>
        <begin position="1"/>
        <end position="10"/>
    </location>
</feature>
<proteinExistence type="predicted"/>
<dbReference type="EMBL" id="GGFL01000286">
    <property type="protein sequence ID" value="MBW64464.1"/>
    <property type="molecule type" value="Transcribed_RNA"/>
</dbReference>
<evidence type="ECO:0000313" key="2">
    <source>
        <dbReference type="EMBL" id="MBW64464.1"/>
    </source>
</evidence>
<feature type="compositionally biased region" description="Low complexity" evidence="1">
    <location>
        <begin position="60"/>
        <end position="74"/>
    </location>
</feature>
<evidence type="ECO:0000256" key="1">
    <source>
        <dbReference type="SAM" id="MobiDB-lite"/>
    </source>
</evidence>
<feature type="compositionally biased region" description="Basic residues" evidence="1">
    <location>
        <begin position="210"/>
        <end position="220"/>
    </location>
</feature>
<feature type="region of interest" description="Disordered" evidence="1">
    <location>
        <begin position="1"/>
        <end position="129"/>
    </location>
</feature>
<feature type="compositionally biased region" description="Low complexity" evidence="1">
    <location>
        <begin position="113"/>
        <end position="123"/>
    </location>
</feature>
<feature type="region of interest" description="Disordered" evidence="1">
    <location>
        <begin position="201"/>
        <end position="270"/>
    </location>
</feature>
<feature type="compositionally biased region" description="Basic and acidic residues" evidence="1">
    <location>
        <begin position="250"/>
        <end position="263"/>
    </location>
</feature>
<feature type="compositionally biased region" description="Polar residues" evidence="1">
    <location>
        <begin position="93"/>
        <end position="102"/>
    </location>
</feature>
<dbReference type="AlphaFoldDB" id="A0A2M4CGM5"/>
<name>A0A2M4CGM5_ANODA</name>
<dbReference type="VEuPathDB" id="VectorBase:ADAC008816"/>